<evidence type="ECO:0000256" key="3">
    <source>
        <dbReference type="ARBA" id="ARBA00022824"/>
    </source>
</evidence>
<dbReference type="PANTHER" id="PTHR15922">
    <property type="entry name" value="NEUROBLASTOMA-AMPLIFIED SEQUENCE"/>
    <property type="match status" value="1"/>
</dbReference>
<reference evidence="8" key="1">
    <citation type="submission" date="2022-11" db="UniProtKB">
        <authorList>
            <consortium name="EnsemblMetazoa"/>
        </authorList>
    </citation>
    <scope>IDENTIFICATION</scope>
</reference>
<organism evidence="8 9">
    <name type="scientific">Patiria miniata</name>
    <name type="common">Bat star</name>
    <name type="synonym">Asterina miniata</name>
    <dbReference type="NCBI Taxonomy" id="46514"/>
    <lineage>
        <taxon>Eukaryota</taxon>
        <taxon>Metazoa</taxon>
        <taxon>Echinodermata</taxon>
        <taxon>Eleutherozoa</taxon>
        <taxon>Asterozoa</taxon>
        <taxon>Asteroidea</taxon>
        <taxon>Valvatacea</taxon>
        <taxon>Valvatida</taxon>
        <taxon>Asterinidae</taxon>
        <taxon>Patiria</taxon>
    </lineage>
</organism>
<evidence type="ECO:0000256" key="2">
    <source>
        <dbReference type="ARBA" id="ARBA00022448"/>
    </source>
</evidence>
<dbReference type="Pfam" id="PF08314">
    <property type="entry name" value="Sec39"/>
    <property type="match status" value="1"/>
</dbReference>
<evidence type="ECO:0000313" key="9">
    <source>
        <dbReference type="Proteomes" id="UP000887568"/>
    </source>
</evidence>
<dbReference type="GeneID" id="119740664"/>
<sequence length="1472" mass="163808">FQSPKEMYVKNIKRWVIPFLERCEKQVPRQKKELLTQYMLSIAKEDLTNCVMIFENSKATVTGGIIKDSDYLMTLALQCVYTSDRDDQLSQALAILECMPRRSFGMQSEEISALHNQLGHLSDHLRAAEILIKHEVPKPPRFIRDSEKDEDQAKGLMIRLSRQAARRKSPLNAGEWKQLLRDMLELQRKVYTCLEPQLCYEIHTESLLGSSSLPNIQLAGEMLTRSSSQDPASGNHGGMASSASSRISYEKSVELVLSAAREYFNSSADLMDSCMDLARSCLQLLHDCPPGVQEELDLIASLALLDDYNVSILPLQVRLCSDRLELVEKALSSMPSSYKDSKQLLRLAKLLRVSGTNEADRKGQVLLLVAEAALAAADYRAMHHTCVELIQAGYSPGWSVCYKLAMADEFRDLSSKRELLAFSLAHCEEGSLEVILKARNALEMQILCLSVNAHSTSRASTTTPPGDEEEEETVAMETETETQPLQHEDQTVLRAALGKTTAKTRQVLAATGTTTKAVLAATGTTTKAVLAAVGDRRWWKDTLKWMRPLAGDSHGAAEEYGVRGHGNAKMEYHGCHPFYRTVIDNHFIGKEQMNYGLYRATQTDGTPVKLSQDILHAGLMEGTSEPNLGAQNEVLLRAALEVMNFDLTLGLCYLLALPNSLDAEQCFEQLPRTAMTLQLAAYYYALQIHHSAHPSQVTTLDPAYQLAPSKLIGQVVGQVTGNSGSDWSEEQMGMVSQLQRYVELLADFTQAEALQALGRGVDVARFTQDSDYKHETILGLAMTTEEEVYKLSISLAQRYQLPLWEVYMTHLEFVFSDSGFLTPKLKEYVASLNILPTLASQPADFYDRLNLYVFPTIEGSDHNRLIYYYTLLQSCGSKVKGGLVTPEVHIKSLKKLKAAAPGLDYKSLLDGETDPVDVIGPVLSGSNVHVIAKLAAKIPLQGGGNVSSSQVFLAYIIKLFWEGDQGNKKTPESTADWLHRYEACGEFFSRLSPADFTAFIASVVFNEKSIQKLELECRQKIVNRALKFSRQQSGKQKLAASTGSFKLESAVEKLQQYVRHLQSLESEGVEELIQYDKDKSSSYTVKYDLTQGDTDKLRAFFVTLLTGGATLELASGLLKLTPMDRATPLSVVQHTLQTLLTLLRGERSEATRGVELKEEPLEMVKIVLGTVSKHEQLGGSMVSAGQVLDVLRPFCSDSSIDAKLRIDVLLILEKTFELGEEDALLLLFYRTEALVSSLWKQEVLEVDVATDESRHNLFTSLLKNSHSMEQLITLSRLLQQWPPLQITKSSNDPSHNPWVELLVAWIQHPDSSHHNDALQGLFEYFGEISTITSECVEVLYQELVGKGSMLTAMKLILITKDTRLYPVLLDYMHLEKQVSPSCYDNKLFHLLISNELTAKIVTTPYYAPLVDYLLTSADADQLRSKVKVLVGQLRSAGHEAAAGTLLLQCQGVHPMLGTLDTAFSALRHWLGK</sequence>
<protein>
    <recommendedName>
        <fullName evidence="10">Sec39 domain-containing protein</fullName>
    </recommendedName>
</protein>
<comment type="subcellular location">
    <subcellularLocation>
        <location evidence="1">Endoplasmic reticulum</location>
    </subcellularLocation>
</comment>
<dbReference type="GO" id="GO:0000149">
    <property type="term" value="F:SNARE binding"/>
    <property type="evidence" value="ECO:0007669"/>
    <property type="project" value="TreeGrafter"/>
</dbReference>
<dbReference type="CTD" id="51594"/>
<name>A0A914B753_PATMI</name>
<evidence type="ECO:0000256" key="4">
    <source>
        <dbReference type="ARBA" id="ARBA00022927"/>
    </source>
</evidence>
<keyword evidence="9" id="KW-1185">Reference proteome</keyword>
<feature type="domain" description="Sec39" evidence="6">
    <location>
        <begin position="146"/>
        <end position="449"/>
    </location>
</feature>
<feature type="domain" description="NBAS subunit of NRZ tethering complex C-terminal" evidence="7">
    <location>
        <begin position="1093"/>
        <end position="1218"/>
    </location>
</feature>
<accession>A0A914B753</accession>
<dbReference type="PANTHER" id="PTHR15922:SF2">
    <property type="entry name" value="NBAS SUBUNIT OF NRZ TETHERING COMPLEX"/>
    <property type="match status" value="1"/>
</dbReference>
<dbReference type="EnsemblMetazoa" id="XM_038216040.1">
    <property type="protein sequence ID" value="XP_038071968.1"/>
    <property type="gene ID" value="LOC119740664"/>
</dbReference>
<dbReference type="RefSeq" id="XP_038071968.1">
    <property type="nucleotide sequence ID" value="XM_038216040.1"/>
</dbReference>
<evidence type="ECO:0000256" key="1">
    <source>
        <dbReference type="ARBA" id="ARBA00004240"/>
    </source>
</evidence>
<dbReference type="InterPro" id="IPR054751">
    <property type="entry name" value="NBAS_C"/>
</dbReference>
<keyword evidence="3" id="KW-0256">Endoplasmic reticulum</keyword>
<dbReference type="OrthoDB" id="19988at2759"/>
<dbReference type="InterPro" id="IPR013244">
    <property type="entry name" value="Sec39_domain"/>
</dbReference>
<evidence type="ECO:0000259" key="6">
    <source>
        <dbReference type="Pfam" id="PF08314"/>
    </source>
</evidence>
<proteinExistence type="predicted"/>
<evidence type="ECO:0000256" key="5">
    <source>
        <dbReference type="SAM" id="MobiDB-lite"/>
    </source>
</evidence>
<evidence type="ECO:0000259" key="7">
    <source>
        <dbReference type="Pfam" id="PF22913"/>
    </source>
</evidence>
<keyword evidence="4" id="KW-0653">Protein transport</keyword>
<dbReference type="Pfam" id="PF22913">
    <property type="entry name" value="NBAS_11th"/>
    <property type="match status" value="1"/>
</dbReference>
<evidence type="ECO:0000313" key="8">
    <source>
        <dbReference type="EnsemblMetazoa" id="XP_038071968.1"/>
    </source>
</evidence>
<dbReference type="GO" id="GO:0006890">
    <property type="term" value="P:retrograde vesicle-mediated transport, Golgi to endoplasmic reticulum"/>
    <property type="evidence" value="ECO:0007669"/>
    <property type="project" value="InterPro"/>
</dbReference>
<dbReference type="GO" id="GO:0070939">
    <property type="term" value="C:Dsl1/NZR complex"/>
    <property type="evidence" value="ECO:0007669"/>
    <property type="project" value="TreeGrafter"/>
</dbReference>
<dbReference type="OMA" id="TNIHCQE"/>
<evidence type="ECO:0008006" key="10">
    <source>
        <dbReference type="Google" id="ProtNLM"/>
    </source>
</evidence>
<keyword evidence="2" id="KW-0813">Transport</keyword>
<dbReference type="Proteomes" id="UP000887568">
    <property type="component" value="Unplaced"/>
</dbReference>
<dbReference type="GO" id="GO:0015031">
    <property type="term" value="P:protein transport"/>
    <property type="evidence" value="ECO:0007669"/>
    <property type="project" value="UniProtKB-KW"/>
</dbReference>
<feature type="region of interest" description="Disordered" evidence="5">
    <location>
        <begin position="224"/>
        <end position="243"/>
    </location>
</feature>